<dbReference type="EMBL" id="BDIP01002238">
    <property type="protein sequence ID" value="GIQ85968.1"/>
    <property type="molecule type" value="Genomic_DNA"/>
</dbReference>
<sequence>EWVEGPTQSDLDTLLRDTPFAPVPDRTGRVHRTFLPDHAHYVGAAVGFVAHNFEDDPQMFIVHPEQTKRLAMNIAMCRDAATGAVRHGGLVTTIPDGNLATQPSAALIGAPPGFSKAVLDIRVSTMVKEVVRGPQMLRCMGLMEEVEAKHGKYTDENHYYIYMICSSPLLRGKGVGSIIMDKLKALCDVAEHQSEIYLENNKEGNLGFYHGRHKLQVYERFLIARKSGNCPPVPLYVMKRRPGADAVCPMVVEDASMENVTTSYTLKHL</sequence>
<dbReference type="Gene3D" id="3.40.630.30">
    <property type="match status" value="1"/>
</dbReference>
<evidence type="ECO:0000313" key="3">
    <source>
        <dbReference type="Proteomes" id="UP000265618"/>
    </source>
</evidence>
<feature type="non-terminal residue" evidence="2">
    <location>
        <position position="1"/>
    </location>
</feature>
<gene>
    <name evidence="2" type="ORF">KIPB_007731</name>
</gene>
<name>A0A9K3CZ15_9EUKA</name>
<proteinExistence type="predicted"/>
<dbReference type="GO" id="GO:0016747">
    <property type="term" value="F:acyltransferase activity, transferring groups other than amino-acyl groups"/>
    <property type="evidence" value="ECO:0007669"/>
    <property type="project" value="InterPro"/>
</dbReference>
<dbReference type="Pfam" id="PF00583">
    <property type="entry name" value="Acetyltransf_1"/>
    <property type="match status" value="1"/>
</dbReference>
<dbReference type="InterPro" id="IPR000182">
    <property type="entry name" value="GNAT_dom"/>
</dbReference>
<reference evidence="2 3" key="1">
    <citation type="journal article" date="2018" name="PLoS ONE">
        <title>The draft genome of Kipferlia bialata reveals reductive genome evolution in fornicate parasites.</title>
        <authorList>
            <person name="Tanifuji G."/>
            <person name="Takabayashi S."/>
            <person name="Kume K."/>
            <person name="Takagi M."/>
            <person name="Nakayama T."/>
            <person name="Kamikawa R."/>
            <person name="Inagaki Y."/>
            <person name="Hashimoto T."/>
        </authorList>
    </citation>
    <scope>NUCLEOTIDE SEQUENCE [LARGE SCALE GENOMIC DNA]</scope>
    <source>
        <strain evidence="2">NY0173</strain>
    </source>
</reference>
<protein>
    <recommendedName>
        <fullName evidence="1">N-acetyltransferase domain-containing protein</fullName>
    </recommendedName>
</protein>
<accession>A0A9K3CZ15</accession>
<organism evidence="2 3">
    <name type="scientific">Kipferlia bialata</name>
    <dbReference type="NCBI Taxonomy" id="797122"/>
    <lineage>
        <taxon>Eukaryota</taxon>
        <taxon>Metamonada</taxon>
        <taxon>Carpediemonas-like organisms</taxon>
        <taxon>Kipferlia</taxon>
    </lineage>
</organism>
<dbReference type="SUPFAM" id="SSF55729">
    <property type="entry name" value="Acyl-CoA N-acyltransferases (Nat)"/>
    <property type="match status" value="1"/>
</dbReference>
<evidence type="ECO:0000313" key="2">
    <source>
        <dbReference type="EMBL" id="GIQ85968.1"/>
    </source>
</evidence>
<dbReference type="CDD" id="cd04301">
    <property type="entry name" value="NAT_SF"/>
    <property type="match status" value="1"/>
</dbReference>
<evidence type="ECO:0000259" key="1">
    <source>
        <dbReference type="Pfam" id="PF00583"/>
    </source>
</evidence>
<dbReference type="Proteomes" id="UP000265618">
    <property type="component" value="Unassembled WGS sequence"/>
</dbReference>
<keyword evidence="3" id="KW-1185">Reference proteome</keyword>
<dbReference type="AlphaFoldDB" id="A0A9K3CZ15"/>
<feature type="domain" description="N-acetyltransferase" evidence="1">
    <location>
        <begin position="155"/>
        <end position="209"/>
    </location>
</feature>
<dbReference type="InterPro" id="IPR016181">
    <property type="entry name" value="Acyl_CoA_acyltransferase"/>
</dbReference>
<comment type="caution">
    <text evidence="2">The sequence shown here is derived from an EMBL/GenBank/DDBJ whole genome shotgun (WGS) entry which is preliminary data.</text>
</comment>